<keyword evidence="1" id="KW-1133">Transmembrane helix</keyword>
<dbReference type="RefSeq" id="WP_016172318.1">
    <property type="nucleotide sequence ID" value="NZ_ASWK01000001.1"/>
</dbReference>
<evidence type="ECO:0000313" key="2">
    <source>
        <dbReference type="EMBL" id="EOT42779.1"/>
    </source>
</evidence>
<evidence type="ECO:0000313" key="3">
    <source>
        <dbReference type="Proteomes" id="UP000014127"/>
    </source>
</evidence>
<protein>
    <submittedName>
        <fullName evidence="2">Uncharacterized protein</fullName>
    </submittedName>
</protein>
<keyword evidence="1" id="KW-0472">Membrane</keyword>
<feature type="transmembrane region" description="Helical" evidence="1">
    <location>
        <begin position="7"/>
        <end position="27"/>
    </location>
</feature>
<accession>S0KCZ7</accession>
<dbReference type="PATRIC" id="fig|1139219.3.peg.1099"/>
<evidence type="ECO:0000256" key="1">
    <source>
        <dbReference type="SAM" id="Phobius"/>
    </source>
</evidence>
<sequence>MTKHKCSTLMLFTVVVSTVMAMFAWFASISLTVTLIVIAVIAALIVSALLGYRMHIDDVEKGIY</sequence>
<dbReference type="EMBL" id="AHYR01000004">
    <property type="protein sequence ID" value="EOT42779.1"/>
    <property type="molecule type" value="Genomic_DNA"/>
</dbReference>
<dbReference type="Proteomes" id="UP000014127">
    <property type="component" value="Unassembled WGS sequence"/>
</dbReference>
<comment type="caution">
    <text evidence="2">The sequence shown here is derived from an EMBL/GenBank/DDBJ whole genome shotgun (WGS) entry which is preliminary data.</text>
</comment>
<keyword evidence="3" id="KW-1185">Reference proteome</keyword>
<dbReference type="HOGENOM" id="CLU_2860691_0_0_9"/>
<organism evidence="2 3">
    <name type="scientific">Enterococcus dispar ATCC 51266</name>
    <dbReference type="NCBI Taxonomy" id="1139219"/>
    <lineage>
        <taxon>Bacteria</taxon>
        <taxon>Bacillati</taxon>
        <taxon>Bacillota</taxon>
        <taxon>Bacilli</taxon>
        <taxon>Lactobacillales</taxon>
        <taxon>Enterococcaceae</taxon>
        <taxon>Enterococcus</taxon>
    </lineage>
</organism>
<dbReference type="AlphaFoldDB" id="S0KCZ7"/>
<name>S0KCZ7_9ENTE</name>
<proteinExistence type="predicted"/>
<reference evidence="2 3" key="1">
    <citation type="submission" date="2013-03" db="EMBL/GenBank/DDBJ databases">
        <title>The Genome Sequence of Enterococcus dispar ATCC_51266 (Illumina only assembly).</title>
        <authorList>
            <consortium name="The Broad Institute Genomics Platform"/>
            <consortium name="The Broad Institute Genome Sequencing Center for Infectious Disease"/>
            <person name="Earl A."/>
            <person name="Russ C."/>
            <person name="Gilmore M."/>
            <person name="Surin D."/>
            <person name="Walker B."/>
            <person name="Young S."/>
            <person name="Zeng Q."/>
            <person name="Gargeya S."/>
            <person name="Fitzgerald M."/>
            <person name="Haas B."/>
            <person name="Abouelleil A."/>
            <person name="Allen A.W."/>
            <person name="Alvarado L."/>
            <person name="Arachchi H.M."/>
            <person name="Berlin A.M."/>
            <person name="Chapman S.B."/>
            <person name="Gainer-Dewar J."/>
            <person name="Goldberg J."/>
            <person name="Griggs A."/>
            <person name="Gujja S."/>
            <person name="Hansen M."/>
            <person name="Howarth C."/>
            <person name="Imamovic A."/>
            <person name="Ireland A."/>
            <person name="Larimer J."/>
            <person name="McCowan C."/>
            <person name="Murphy C."/>
            <person name="Pearson M."/>
            <person name="Poon T.W."/>
            <person name="Priest M."/>
            <person name="Roberts A."/>
            <person name="Saif S."/>
            <person name="Shea T."/>
            <person name="Sisk P."/>
            <person name="Sykes S."/>
            <person name="Wortman J."/>
            <person name="Nusbaum C."/>
            <person name="Birren B."/>
        </authorList>
    </citation>
    <scope>NUCLEOTIDE SEQUENCE [LARGE SCALE GENOMIC DNA]</scope>
    <source>
        <strain evidence="2 3">ATCC 51266</strain>
    </source>
</reference>
<gene>
    <name evidence="2" type="ORF">OMK_01140</name>
</gene>
<keyword evidence="1" id="KW-0812">Transmembrane</keyword>
<feature type="transmembrane region" description="Helical" evidence="1">
    <location>
        <begin position="33"/>
        <end position="52"/>
    </location>
</feature>